<feature type="transmembrane region" description="Helical" evidence="8">
    <location>
        <begin position="641"/>
        <end position="660"/>
    </location>
</feature>
<evidence type="ECO:0000256" key="3">
    <source>
        <dbReference type="ARBA" id="ARBA00022679"/>
    </source>
</evidence>
<dbReference type="AlphaFoldDB" id="A0A5J4P3A2"/>
<keyword evidence="3 10" id="KW-0808">Transferase</keyword>
<dbReference type="GO" id="GO:0016020">
    <property type="term" value="C:membrane"/>
    <property type="evidence" value="ECO:0007669"/>
    <property type="project" value="UniProtKB-SubCell"/>
</dbReference>
<keyword evidence="4 8" id="KW-0812">Transmembrane</keyword>
<evidence type="ECO:0000256" key="8">
    <source>
        <dbReference type="SAM" id="Phobius"/>
    </source>
</evidence>
<evidence type="ECO:0000256" key="7">
    <source>
        <dbReference type="ARBA" id="ARBA00023180"/>
    </source>
</evidence>
<feature type="domain" description="Cas1p 10 TM acyl transferase" evidence="9">
    <location>
        <begin position="160"/>
        <end position="252"/>
    </location>
</feature>
<evidence type="ECO:0000256" key="6">
    <source>
        <dbReference type="ARBA" id="ARBA00023136"/>
    </source>
</evidence>
<feature type="transmembrane region" description="Helical" evidence="8">
    <location>
        <begin position="352"/>
        <end position="371"/>
    </location>
</feature>
<comment type="subcellular location">
    <subcellularLocation>
        <location evidence="1">Membrane</location>
        <topology evidence="1">Multi-pass membrane protein</topology>
    </subcellularLocation>
</comment>
<organism evidence="10 11">
    <name type="scientific">Paragonimus westermani</name>
    <dbReference type="NCBI Taxonomy" id="34504"/>
    <lineage>
        <taxon>Eukaryota</taxon>
        <taxon>Metazoa</taxon>
        <taxon>Spiralia</taxon>
        <taxon>Lophotrochozoa</taxon>
        <taxon>Platyhelminthes</taxon>
        <taxon>Trematoda</taxon>
        <taxon>Digenea</taxon>
        <taxon>Plagiorchiida</taxon>
        <taxon>Troglotremata</taxon>
        <taxon>Troglotrematidae</taxon>
        <taxon>Paragonimus</taxon>
    </lineage>
</organism>
<sequence length="757" mass="89026">MYNIAPVDEHLFTKSKVKITNAQIDAYNSIAERVLKQVKNLRVVSVTRKITESLGFYDGIWECHQSHVDIVKDPAGKLRLHRNCTKYGRYSDGYFLSTKVHEQVSHLLSPMIPWLPPHSQTFRAFPGISIEQGFFLKCSKLYTAAHITTVLWNYLCNQFMRFRDSSCCRPVSPPTKVQARCFTLFGICIFCTVLCFLIDRTKCKPAQFHISYDNRIRLRWKFCPSMTFEEFYRMMVALSKLSTILIYMYLCDSKILGKVTINCPQITMEWRGIAQLSTMIYHFNGADQFLPNYVMARGVLASYLFNSGFGHFHHHWKQPVPRLGLLKLIMVNYNRDEIDEWKSDFWKQLTRYMAVIYRMNFFTLVLCPLMQTNYLTYYFMPLISFWYTVTFVCMYIFPRVSGHSASTLSVTTCENRFFLTESHSLESMEYEKPYLPESTLKQQWPLWLSEIVLLLKVFIVVYGIELLNTSPELFHLIFHSGPQDILFRIDAEKYDIMGQQKPETSKEYWFFRWSIDRFAIIYGMLFGLLCVILNRNGWLETRLTAEAEHALLHGILRPTLLFRWLRNPQRNLRSRQKSSGRIQSGVKISRRSVWCRWCFEVLRNGRWLAIVFLLIGSVSICFWICYVFQCSEFSTTEHMVMSLFLIFAYVASRNSIAYLFPTYSDVLCRVGAISAELFVAHHHIWLAADLFGILMPIPDYPILSTLMTTWILMCVCHEMHQLTNELYPFILPHTPAEIPWKIFVFVLLYLFLNTDYF</sequence>
<feature type="transmembrane region" description="Helical" evidence="8">
    <location>
        <begin position="377"/>
        <end position="397"/>
    </location>
</feature>
<feature type="transmembrane region" description="Helical" evidence="8">
    <location>
        <begin position="700"/>
        <end position="717"/>
    </location>
</feature>
<keyword evidence="7" id="KW-0325">Glycoprotein</keyword>
<dbReference type="PANTHER" id="PTHR13533:SF1">
    <property type="entry name" value="N-ACETYLNEURAMINATE 9-O-ACETYLTRANSFERASE"/>
    <property type="match status" value="1"/>
</dbReference>
<proteinExistence type="inferred from homology"/>
<dbReference type="EMBL" id="QNGE01000023">
    <property type="protein sequence ID" value="KAA3682371.1"/>
    <property type="molecule type" value="Genomic_DNA"/>
</dbReference>
<name>A0A5J4P3A2_9TREM</name>
<feature type="transmembrane region" description="Helical" evidence="8">
    <location>
        <begin position="177"/>
        <end position="198"/>
    </location>
</feature>
<feature type="transmembrane region" description="Helical" evidence="8">
    <location>
        <begin position="515"/>
        <end position="533"/>
    </location>
</feature>
<accession>A0A5J4P3A2</accession>
<feature type="transmembrane region" description="Helical" evidence="8">
    <location>
        <begin position="607"/>
        <end position="629"/>
    </location>
</feature>
<dbReference type="GO" id="GO:0005975">
    <property type="term" value="P:carbohydrate metabolic process"/>
    <property type="evidence" value="ECO:0007669"/>
    <property type="project" value="UniProtKB-ARBA"/>
</dbReference>
<feature type="transmembrane region" description="Helical" evidence="8">
    <location>
        <begin position="729"/>
        <end position="752"/>
    </location>
</feature>
<keyword evidence="5 8" id="KW-1133">Transmembrane helix</keyword>
<dbReference type="Pfam" id="PF07779">
    <property type="entry name" value="Cas1_AcylT"/>
    <property type="match status" value="4"/>
</dbReference>
<dbReference type="InterPro" id="IPR012419">
    <property type="entry name" value="Cas1_AcylTrans_dom"/>
</dbReference>
<evidence type="ECO:0000256" key="5">
    <source>
        <dbReference type="ARBA" id="ARBA00022989"/>
    </source>
</evidence>
<evidence type="ECO:0000313" key="11">
    <source>
        <dbReference type="Proteomes" id="UP000324629"/>
    </source>
</evidence>
<feature type="domain" description="Cas1p 10 TM acyl transferase" evidence="9">
    <location>
        <begin position="348"/>
        <end position="407"/>
    </location>
</feature>
<comment type="caution">
    <text evidence="10">The sequence shown here is derived from an EMBL/GenBank/DDBJ whole genome shotgun (WGS) entry which is preliminary data.</text>
</comment>
<dbReference type="GO" id="GO:0016740">
    <property type="term" value="F:transferase activity"/>
    <property type="evidence" value="ECO:0007669"/>
    <property type="project" value="UniProtKB-KW"/>
</dbReference>
<keyword evidence="6 8" id="KW-0472">Membrane</keyword>
<evidence type="ECO:0000313" key="10">
    <source>
        <dbReference type="EMBL" id="KAA3682371.1"/>
    </source>
</evidence>
<protein>
    <submittedName>
        <fullName evidence="10">N-acetylneuraminate 9-O-acetyltransferase</fullName>
    </submittedName>
</protein>
<gene>
    <name evidence="10" type="ORF">DEA37_0000596</name>
</gene>
<evidence type="ECO:0000259" key="9">
    <source>
        <dbReference type="Pfam" id="PF07779"/>
    </source>
</evidence>
<feature type="transmembrane region" description="Helical" evidence="8">
    <location>
        <begin position="444"/>
        <end position="464"/>
    </location>
</feature>
<reference evidence="10 11" key="1">
    <citation type="journal article" date="2019" name="Gigascience">
        <title>Whole-genome sequence of the oriental lung fluke Paragonimus westermani.</title>
        <authorList>
            <person name="Oey H."/>
            <person name="Zakrzewski M."/>
            <person name="Narain K."/>
            <person name="Devi K.R."/>
            <person name="Agatsuma T."/>
            <person name="Nawaratna S."/>
            <person name="Gobert G.N."/>
            <person name="Jones M.K."/>
            <person name="Ragan M.A."/>
            <person name="McManus D.P."/>
            <person name="Krause L."/>
        </authorList>
    </citation>
    <scope>NUCLEOTIDE SEQUENCE [LARGE SCALE GENOMIC DNA]</scope>
    <source>
        <strain evidence="10 11">IND2009</strain>
    </source>
</reference>
<dbReference type="Proteomes" id="UP000324629">
    <property type="component" value="Unassembled WGS sequence"/>
</dbReference>
<evidence type="ECO:0000256" key="1">
    <source>
        <dbReference type="ARBA" id="ARBA00004141"/>
    </source>
</evidence>
<evidence type="ECO:0000256" key="2">
    <source>
        <dbReference type="ARBA" id="ARBA00010666"/>
    </source>
</evidence>
<dbReference type="PANTHER" id="PTHR13533">
    <property type="entry name" value="N-ACETYLNEURAMINATE 9-O-ACETYLTRANSFERASE"/>
    <property type="match status" value="1"/>
</dbReference>
<comment type="similarity">
    <text evidence="2">Belongs to the PC-esterase family. CASD1 subfamily.</text>
</comment>
<evidence type="ECO:0000256" key="4">
    <source>
        <dbReference type="ARBA" id="ARBA00022692"/>
    </source>
</evidence>
<feature type="domain" description="Cas1p 10 TM acyl transferase" evidence="9">
    <location>
        <begin position="267"/>
        <end position="319"/>
    </location>
</feature>
<keyword evidence="11" id="KW-1185">Reference proteome</keyword>
<dbReference type="GO" id="GO:0005794">
    <property type="term" value="C:Golgi apparatus"/>
    <property type="evidence" value="ECO:0007669"/>
    <property type="project" value="UniProtKB-ARBA"/>
</dbReference>
<feature type="domain" description="Cas1p 10 TM acyl transferase" evidence="9">
    <location>
        <begin position="610"/>
        <end position="735"/>
    </location>
</feature>